<dbReference type="Pfam" id="PF13884">
    <property type="entry name" value="Peptidase_S74"/>
    <property type="match status" value="1"/>
</dbReference>
<organism evidence="6">
    <name type="scientific">Cronobacter phage CS01</name>
    <dbReference type="NCBI Taxonomy" id="2496544"/>
    <lineage>
        <taxon>Viruses</taxon>
        <taxon>Duplodnaviria</taxon>
        <taxon>Heunggongvirae</taxon>
        <taxon>Uroviricota</taxon>
        <taxon>Caudoviricetes</taxon>
        <taxon>Drexlerviridae</taxon>
        <taxon>Kyungwonvirus</taxon>
        <taxon>Kyungwonvirus CS01</taxon>
    </lineage>
</organism>
<gene>
    <name evidence="6" type="ORF">CS01_071</name>
</gene>
<accession>A0A3B8E0M6</accession>
<evidence type="ECO:0000256" key="4">
    <source>
        <dbReference type="SAM" id="MobiDB-lite"/>
    </source>
</evidence>
<evidence type="ECO:0000256" key="1">
    <source>
        <dbReference type="ARBA" id="ARBA00004328"/>
    </source>
</evidence>
<evidence type="ECO:0000313" key="7">
    <source>
        <dbReference type="Proteomes" id="UP000279491"/>
    </source>
</evidence>
<comment type="subcellular location">
    <subcellularLocation>
        <location evidence="1">Virion</location>
    </subcellularLocation>
</comment>
<feature type="region of interest" description="Disordered" evidence="4">
    <location>
        <begin position="196"/>
        <end position="225"/>
    </location>
</feature>
<proteinExistence type="predicted"/>
<keyword evidence="2" id="KW-0946">Virion</keyword>
<dbReference type="PROSITE" id="PS51688">
    <property type="entry name" value="ICA"/>
    <property type="match status" value="1"/>
</dbReference>
<keyword evidence="7" id="KW-1185">Reference proteome</keyword>
<dbReference type="InterPro" id="IPR030392">
    <property type="entry name" value="S74_ICA"/>
</dbReference>
<name>A0A3B8E0M6_9CAUD</name>
<keyword evidence="3" id="KW-0175">Coiled coil</keyword>
<evidence type="ECO:0000256" key="3">
    <source>
        <dbReference type="SAM" id="Coils"/>
    </source>
</evidence>
<keyword evidence="2" id="KW-1227">Viral tail protein</keyword>
<evidence type="ECO:0000259" key="5">
    <source>
        <dbReference type="PROSITE" id="PS51688"/>
    </source>
</evidence>
<dbReference type="EMBL" id="MH845412">
    <property type="protein sequence ID" value="AYJ73359.1"/>
    <property type="molecule type" value="Genomic_DNA"/>
</dbReference>
<evidence type="ECO:0000256" key="2">
    <source>
        <dbReference type="ARBA" id="ARBA00022732"/>
    </source>
</evidence>
<feature type="domain" description="Peptidase S74" evidence="5">
    <location>
        <begin position="505"/>
        <end position="608"/>
    </location>
</feature>
<dbReference type="GO" id="GO:0098015">
    <property type="term" value="C:virus tail"/>
    <property type="evidence" value="ECO:0007669"/>
    <property type="project" value="UniProtKB-KW"/>
</dbReference>
<feature type="coiled-coil region" evidence="3">
    <location>
        <begin position="594"/>
        <end position="621"/>
    </location>
</feature>
<protein>
    <submittedName>
        <fullName evidence="6">Tail fiber</fullName>
    </submittedName>
</protein>
<sequence>MAIYKTGQASVSADGVVTGYGTKWKDALSLIRKGCTIAFATSPTTFATISDIRTDTEMTVTDAPGVEIPRGDYVILLTTSITVDGLAQDVAETLRYYQGRETQYEQFVEFLENFDWEKFETVTQDVKANADAAQASADAAKTSETKAAASASAAKTSETNAANSAASIGNAERNAAASAAAAKTSETNAAASASAAAGSASAAKTSETNAKTSETNAASSATAANNSKTAAATSATNAAGSATSASNSASAAKTSETNAASSASAAKTSETNAAASASAAAGSATTAKNEADRAKSLADSLDTSKLMMKGNNLSDVASVSQARANLGLGDASNVNFNSVTTSGDINATRTSDTPTRSPAITSRIVGSNGTVLAQAELWADTNSKSVALVNRNPTAPRFFMINDDGSVNPSGRIISNYGADYAMNLAAPILDARNGYVNTIASSNSVNCHVYFKNADERNRGVIYCNDNQVINIRPDNVGTGAIGSTLSINGANGVCTAVQFSSTSDERAKFWIKPVTDALDKVCSLKGVTYSMHTTTQNTVRNAGLIAQDVQKVLPEAVHVGEVGKTLDKNCFEVEDPLSLDYNAMSALYVEAFKEVRSEMQAMRDEIQSLKAEIELLKNPQ</sequence>
<dbReference type="Proteomes" id="UP000279491">
    <property type="component" value="Segment"/>
</dbReference>
<evidence type="ECO:0000313" key="6">
    <source>
        <dbReference type="EMBL" id="AYJ73359.1"/>
    </source>
</evidence>
<reference evidence="6" key="1">
    <citation type="submission" date="2018-09" db="EMBL/GenBank/DDBJ databases">
        <title>Genome Analysis and Characterisation of Bacteriophage CS01 Active against Cronobacter sakazakii.</title>
        <authorList>
            <person name="Kim G.-H."/>
            <person name="Kim J."/>
            <person name="Yoon S.-S."/>
        </authorList>
    </citation>
    <scope>NUCLEOTIDE SEQUENCE [LARGE SCALE GENOMIC DNA]</scope>
</reference>